<dbReference type="PANTHER" id="PTHR46757:SF2">
    <property type="entry name" value="OS05G0346100 PROTEIN"/>
    <property type="match status" value="1"/>
</dbReference>
<dbReference type="InterPro" id="IPR027267">
    <property type="entry name" value="AH/BAR_dom_sf"/>
</dbReference>
<dbReference type="InterPro" id="IPR036871">
    <property type="entry name" value="PX_dom_sf"/>
</dbReference>
<dbReference type="PANTHER" id="PTHR46757">
    <property type="entry name" value="SORTING NEXIN-RELATED"/>
    <property type="match status" value="1"/>
</dbReference>
<accession>A0A9W7GD56</accession>
<protein>
    <recommendedName>
        <fullName evidence="2">PX domain-containing protein</fullName>
    </recommendedName>
</protein>
<keyword evidence="4" id="KW-1185">Reference proteome</keyword>
<proteinExistence type="predicted"/>
<feature type="compositionally biased region" description="Polar residues" evidence="1">
    <location>
        <begin position="557"/>
        <end position="566"/>
    </location>
</feature>
<dbReference type="OrthoDB" id="205639at2759"/>
<reference evidence="4" key="1">
    <citation type="journal article" date="2023" name="Commun. Biol.">
        <title>Genome analysis of Parmales, the sister group of diatoms, reveals the evolutionary specialization of diatoms from phago-mixotrophs to photoautotrophs.</title>
        <authorList>
            <person name="Ban H."/>
            <person name="Sato S."/>
            <person name="Yoshikawa S."/>
            <person name="Yamada K."/>
            <person name="Nakamura Y."/>
            <person name="Ichinomiya M."/>
            <person name="Sato N."/>
            <person name="Blanc-Mathieu R."/>
            <person name="Endo H."/>
            <person name="Kuwata A."/>
            <person name="Ogata H."/>
        </authorList>
    </citation>
    <scope>NUCLEOTIDE SEQUENCE [LARGE SCALE GENOMIC DNA]</scope>
</reference>
<feature type="region of interest" description="Disordered" evidence="1">
    <location>
        <begin position="530"/>
        <end position="566"/>
    </location>
</feature>
<gene>
    <name evidence="3" type="ORF">TrCOL_g6306</name>
</gene>
<feature type="region of interest" description="Disordered" evidence="1">
    <location>
        <begin position="103"/>
        <end position="149"/>
    </location>
</feature>
<evidence type="ECO:0000259" key="2">
    <source>
        <dbReference type="PROSITE" id="PS50195"/>
    </source>
</evidence>
<dbReference type="InterPro" id="IPR001683">
    <property type="entry name" value="PX_dom"/>
</dbReference>
<dbReference type="PROSITE" id="PS50195">
    <property type="entry name" value="PX"/>
    <property type="match status" value="1"/>
</dbReference>
<dbReference type="InterPro" id="IPR044279">
    <property type="entry name" value="SNX2A/B"/>
</dbReference>
<feature type="region of interest" description="Disordered" evidence="1">
    <location>
        <begin position="1"/>
        <end position="80"/>
    </location>
</feature>
<evidence type="ECO:0000313" key="4">
    <source>
        <dbReference type="Proteomes" id="UP001165065"/>
    </source>
</evidence>
<feature type="domain" description="PX" evidence="2">
    <location>
        <begin position="148"/>
        <end position="266"/>
    </location>
</feature>
<dbReference type="EMBL" id="BRYA01000179">
    <property type="protein sequence ID" value="GMI42692.1"/>
    <property type="molecule type" value="Genomic_DNA"/>
</dbReference>
<dbReference type="GO" id="GO:0035091">
    <property type="term" value="F:phosphatidylinositol binding"/>
    <property type="evidence" value="ECO:0007669"/>
    <property type="project" value="InterPro"/>
</dbReference>
<name>A0A9W7GD56_9STRA</name>
<dbReference type="SMART" id="SM00312">
    <property type="entry name" value="PX"/>
    <property type="match status" value="1"/>
</dbReference>
<sequence>MDLSKSTTEDDLLDMLGDNKSRTTSGSSDPFADVGLEQEQPPEPKQQVITETAAAASAVPPTPPTASNVSTGNSPAPEINDKVVTAQAKFLEERRLMQERLAARKKEKQKAKMEKEKAASLAGPAKATSPTSLSSSASAASPATSQFNSVSVVEPTQRSEGGFFSSSTYWVYKVVVNNSSFVIRRFRDVVALHSRIHACCKGCILPPSPDRHSMRALEEGSAVQTQAFAMNRAEDMTAYFSDLIKHPIISTCEPLSVFLTLKDDLGTMWPEVSSSTVTRMKEKASVNLKMEFKKFNVGDISEDSIEIADVVGAETERLNVILQAVPKLESATVLLKEQSEYAGDVGMEMTKLIKDTSSFLSPTASAPLRILSTTLLRSGRRSKRGSMELSAAVAPLSRHYMLVDNVKRAFGDRKEAVQIRLAAKRTVEAKIIKVNQLKSNRETPMETIRQAEMELDVARQVCQMRIAEAKAIGELLLKEVGDLNSVRRRQYMQACKIMASSFAETCLERKSIWEQAKAAFLEECGEVEGASQGHVGGQGTQLGGEGAGEMGRDRSDTGGSTKSIDM</sequence>
<organism evidence="3 4">
    <name type="scientific">Triparma columacea</name>
    <dbReference type="NCBI Taxonomy" id="722753"/>
    <lineage>
        <taxon>Eukaryota</taxon>
        <taxon>Sar</taxon>
        <taxon>Stramenopiles</taxon>
        <taxon>Ochrophyta</taxon>
        <taxon>Bolidophyceae</taxon>
        <taxon>Parmales</taxon>
        <taxon>Triparmaceae</taxon>
        <taxon>Triparma</taxon>
    </lineage>
</organism>
<dbReference type="SUPFAM" id="SSF64268">
    <property type="entry name" value="PX domain"/>
    <property type="match status" value="1"/>
</dbReference>
<dbReference type="Proteomes" id="UP001165065">
    <property type="component" value="Unassembled WGS sequence"/>
</dbReference>
<feature type="compositionally biased region" description="Low complexity" evidence="1">
    <location>
        <begin position="52"/>
        <end position="71"/>
    </location>
</feature>
<feature type="compositionally biased region" description="Low complexity" evidence="1">
    <location>
        <begin position="124"/>
        <end position="145"/>
    </location>
</feature>
<dbReference type="Gene3D" id="1.20.1270.60">
    <property type="entry name" value="Arfaptin homology (AH) domain/BAR domain"/>
    <property type="match status" value="1"/>
</dbReference>
<feature type="compositionally biased region" description="Basic and acidic residues" evidence="1">
    <location>
        <begin position="103"/>
        <end position="118"/>
    </location>
</feature>
<dbReference type="Gene3D" id="3.30.1520.10">
    <property type="entry name" value="Phox-like domain"/>
    <property type="match status" value="1"/>
</dbReference>
<comment type="caution">
    <text evidence="3">The sequence shown here is derived from an EMBL/GenBank/DDBJ whole genome shotgun (WGS) entry which is preliminary data.</text>
</comment>
<evidence type="ECO:0000256" key="1">
    <source>
        <dbReference type="SAM" id="MobiDB-lite"/>
    </source>
</evidence>
<dbReference type="Pfam" id="PF00787">
    <property type="entry name" value="PX"/>
    <property type="match status" value="1"/>
</dbReference>
<dbReference type="AlphaFoldDB" id="A0A9W7GD56"/>
<evidence type="ECO:0000313" key="3">
    <source>
        <dbReference type="EMBL" id="GMI42692.1"/>
    </source>
</evidence>
<feature type="compositionally biased region" description="Gly residues" evidence="1">
    <location>
        <begin position="534"/>
        <end position="549"/>
    </location>
</feature>